<dbReference type="EC" id="2.7.11.1" evidence="2"/>
<dbReference type="InterPro" id="IPR008271">
    <property type="entry name" value="Ser/Thr_kinase_AS"/>
</dbReference>
<feature type="domain" description="Protein kinase" evidence="19">
    <location>
        <begin position="9"/>
        <end position="268"/>
    </location>
</feature>
<dbReference type="Gene3D" id="2.40.10.500">
    <property type="match status" value="1"/>
</dbReference>
<dbReference type="PROSITE" id="PS50011">
    <property type="entry name" value="PROTEIN_KINASE_DOM"/>
    <property type="match status" value="1"/>
</dbReference>
<name>A0A1X0DEF2_9MYCO</name>
<dbReference type="Pfam" id="PF00069">
    <property type="entry name" value="Pkinase"/>
    <property type="match status" value="1"/>
</dbReference>
<evidence type="ECO:0000256" key="10">
    <source>
        <dbReference type="ARBA" id="ARBA00022777"/>
    </source>
</evidence>
<evidence type="ECO:0000256" key="18">
    <source>
        <dbReference type="SAM" id="Phobius"/>
    </source>
</evidence>
<dbReference type="STRING" id="444597.BST26_10370"/>
<evidence type="ECO:0000256" key="11">
    <source>
        <dbReference type="ARBA" id="ARBA00022840"/>
    </source>
</evidence>
<keyword evidence="4" id="KW-0723">Serine/threonine-protein kinase</keyword>
<evidence type="ECO:0000256" key="3">
    <source>
        <dbReference type="ARBA" id="ARBA00022475"/>
    </source>
</evidence>
<keyword evidence="13 18" id="KW-0472">Membrane</keyword>
<dbReference type="CDD" id="cd14014">
    <property type="entry name" value="STKc_PknB_like"/>
    <property type="match status" value="1"/>
</dbReference>
<dbReference type="AlphaFoldDB" id="A0A1X0DEF2"/>
<dbReference type="PANTHER" id="PTHR43289:SF6">
    <property type="entry name" value="SERINE_THREONINE-PROTEIN KINASE NEKL-3"/>
    <property type="match status" value="1"/>
</dbReference>
<protein>
    <recommendedName>
        <fullName evidence="2">non-specific serine/threonine protein kinase</fullName>
        <ecNumber evidence="2">2.7.11.1</ecNumber>
    </recommendedName>
</protein>
<dbReference type="EMBL" id="MVHS01000020">
    <property type="protein sequence ID" value="ORA70569.1"/>
    <property type="molecule type" value="Genomic_DNA"/>
</dbReference>
<feature type="repeat" description="NHL" evidence="16">
    <location>
        <begin position="531"/>
        <end position="561"/>
    </location>
</feature>
<comment type="catalytic activity">
    <reaction evidence="15">
        <text>L-seryl-[protein] + ATP = O-phospho-L-seryl-[protein] + ADP + H(+)</text>
        <dbReference type="Rhea" id="RHEA:17989"/>
        <dbReference type="Rhea" id="RHEA-COMP:9863"/>
        <dbReference type="Rhea" id="RHEA-COMP:11604"/>
        <dbReference type="ChEBI" id="CHEBI:15378"/>
        <dbReference type="ChEBI" id="CHEBI:29999"/>
        <dbReference type="ChEBI" id="CHEBI:30616"/>
        <dbReference type="ChEBI" id="CHEBI:83421"/>
        <dbReference type="ChEBI" id="CHEBI:456216"/>
        <dbReference type="EC" id="2.7.11.1"/>
    </reaction>
</comment>
<dbReference type="PROSITE" id="PS00107">
    <property type="entry name" value="PROTEIN_KINASE_ATP"/>
    <property type="match status" value="1"/>
</dbReference>
<dbReference type="InterPro" id="IPR011042">
    <property type="entry name" value="6-blade_b-propeller_TolB-like"/>
</dbReference>
<evidence type="ECO:0000256" key="16">
    <source>
        <dbReference type="PROSITE-ProRule" id="PRU00504"/>
    </source>
</evidence>
<evidence type="ECO:0000256" key="1">
    <source>
        <dbReference type="ARBA" id="ARBA00004162"/>
    </source>
</evidence>
<evidence type="ECO:0000313" key="20">
    <source>
        <dbReference type="EMBL" id="ORA70569.1"/>
    </source>
</evidence>
<evidence type="ECO:0000256" key="4">
    <source>
        <dbReference type="ARBA" id="ARBA00022527"/>
    </source>
</evidence>
<dbReference type="PROSITE" id="PS51125">
    <property type="entry name" value="NHL"/>
    <property type="match status" value="3"/>
</dbReference>
<dbReference type="Pfam" id="PF24684">
    <property type="entry name" value="Vgb_lyase"/>
    <property type="match status" value="1"/>
</dbReference>
<dbReference type="GO" id="GO:0045717">
    <property type="term" value="P:negative regulation of fatty acid biosynthetic process"/>
    <property type="evidence" value="ECO:0007669"/>
    <property type="project" value="UniProtKB-ARBA"/>
</dbReference>
<dbReference type="Gene3D" id="1.10.510.10">
    <property type="entry name" value="Transferase(Phosphotransferase) domain 1"/>
    <property type="match status" value="1"/>
</dbReference>
<dbReference type="GO" id="GO:0005524">
    <property type="term" value="F:ATP binding"/>
    <property type="evidence" value="ECO:0007669"/>
    <property type="project" value="UniProtKB-UniRule"/>
</dbReference>
<proteinExistence type="predicted"/>
<evidence type="ECO:0000256" key="14">
    <source>
        <dbReference type="ARBA" id="ARBA00047899"/>
    </source>
</evidence>
<evidence type="ECO:0000256" key="12">
    <source>
        <dbReference type="ARBA" id="ARBA00022989"/>
    </source>
</evidence>
<dbReference type="FunFam" id="1.10.510.10:FF:000021">
    <property type="entry name" value="Serine/threonine protein kinase"/>
    <property type="match status" value="1"/>
</dbReference>
<dbReference type="SMART" id="SM00220">
    <property type="entry name" value="S_TKc"/>
    <property type="match status" value="1"/>
</dbReference>
<feature type="binding site" evidence="17">
    <location>
        <position position="38"/>
    </location>
    <ligand>
        <name>ATP</name>
        <dbReference type="ChEBI" id="CHEBI:30616"/>
    </ligand>
</feature>
<dbReference type="PROSITE" id="PS00108">
    <property type="entry name" value="PROTEIN_KINASE_ST"/>
    <property type="match status" value="1"/>
</dbReference>
<evidence type="ECO:0000256" key="9">
    <source>
        <dbReference type="ARBA" id="ARBA00022741"/>
    </source>
</evidence>
<dbReference type="InterPro" id="IPR000719">
    <property type="entry name" value="Prot_kinase_dom"/>
</dbReference>
<evidence type="ECO:0000259" key="19">
    <source>
        <dbReference type="PROSITE" id="PS50011"/>
    </source>
</evidence>
<dbReference type="GO" id="GO:0004674">
    <property type="term" value="F:protein serine/threonine kinase activity"/>
    <property type="evidence" value="ECO:0007669"/>
    <property type="project" value="UniProtKB-KW"/>
</dbReference>
<keyword evidence="6" id="KW-0808">Transferase</keyword>
<dbReference type="PANTHER" id="PTHR43289">
    <property type="entry name" value="MITOGEN-ACTIVATED PROTEIN KINASE KINASE KINASE 20-RELATED"/>
    <property type="match status" value="1"/>
</dbReference>
<dbReference type="Proteomes" id="UP000192801">
    <property type="component" value="Unassembled WGS sequence"/>
</dbReference>
<dbReference type="Gene3D" id="2.120.10.30">
    <property type="entry name" value="TolB, C-terminal domain"/>
    <property type="match status" value="1"/>
</dbReference>
<dbReference type="SUPFAM" id="SSF101898">
    <property type="entry name" value="NHL repeat"/>
    <property type="match status" value="1"/>
</dbReference>
<evidence type="ECO:0000256" key="15">
    <source>
        <dbReference type="ARBA" id="ARBA00048679"/>
    </source>
</evidence>
<dbReference type="InterPro" id="IPR001258">
    <property type="entry name" value="NHL_repeat"/>
</dbReference>
<evidence type="ECO:0000256" key="5">
    <source>
        <dbReference type="ARBA" id="ARBA00022553"/>
    </source>
</evidence>
<dbReference type="RefSeq" id="WP_234805837.1">
    <property type="nucleotide sequence ID" value="NZ_MVHS01000020.1"/>
</dbReference>
<evidence type="ECO:0000256" key="6">
    <source>
        <dbReference type="ARBA" id="ARBA00022679"/>
    </source>
</evidence>
<dbReference type="GO" id="GO:0005886">
    <property type="term" value="C:plasma membrane"/>
    <property type="evidence" value="ECO:0007669"/>
    <property type="project" value="UniProtKB-SubCell"/>
</dbReference>
<keyword evidence="8" id="KW-0677">Repeat</keyword>
<keyword evidence="9 17" id="KW-0547">Nucleotide-binding</keyword>
<comment type="catalytic activity">
    <reaction evidence="14">
        <text>L-threonyl-[protein] + ATP = O-phospho-L-threonyl-[protein] + ADP + H(+)</text>
        <dbReference type="Rhea" id="RHEA:46608"/>
        <dbReference type="Rhea" id="RHEA-COMP:11060"/>
        <dbReference type="Rhea" id="RHEA-COMP:11605"/>
        <dbReference type="ChEBI" id="CHEBI:15378"/>
        <dbReference type="ChEBI" id="CHEBI:30013"/>
        <dbReference type="ChEBI" id="CHEBI:30616"/>
        <dbReference type="ChEBI" id="CHEBI:61977"/>
        <dbReference type="ChEBI" id="CHEBI:456216"/>
        <dbReference type="EC" id="2.7.11.1"/>
    </reaction>
</comment>
<evidence type="ECO:0000313" key="21">
    <source>
        <dbReference type="Proteomes" id="UP000192801"/>
    </source>
</evidence>
<comment type="subcellular location">
    <subcellularLocation>
        <location evidence="1">Cell membrane</location>
        <topology evidence="1">Single-pass membrane protein</topology>
    </subcellularLocation>
</comment>
<dbReference type="SUPFAM" id="SSF56112">
    <property type="entry name" value="Protein kinase-like (PK-like)"/>
    <property type="match status" value="1"/>
</dbReference>
<reference evidence="20 21" key="1">
    <citation type="submission" date="2016-12" db="EMBL/GenBank/DDBJ databases">
        <title>The new phylogeny of genus Mycobacterium.</title>
        <authorList>
            <person name="Tortoli E."/>
            <person name="Trovato A."/>
            <person name="Cirillo D.M."/>
        </authorList>
    </citation>
    <scope>NUCLEOTIDE SEQUENCE [LARGE SCALE GENOMIC DNA]</scope>
    <source>
        <strain evidence="20 21">DSM 45130</strain>
    </source>
</reference>
<comment type="caution">
    <text evidence="20">The sequence shown here is derived from an EMBL/GenBank/DDBJ whole genome shotgun (WGS) entry which is preliminary data.</text>
</comment>
<evidence type="ECO:0000256" key="2">
    <source>
        <dbReference type="ARBA" id="ARBA00012513"/>
    </source>
</evidence>
<keyword evidence="10" id="KW-0418">Kinase</keyword>
<organism evidence="20 21">
    <name type="scientific">Mycolicibacterium insubricum</name>
    <dbReference type="NCBI Taxonomy" id="444597"/>
    <lineage>
        <taxon>Bacteria</taxon>
        <taxon>Bacillati</taxon>
        <taxon>Actinomycetota</taxon>
        <taxon>Actinomycetes</taxon>
        <taxon>Mycobacteriales</taxon>
        <taxon>Mycobacteriaceae</taxon>
        <taxon>Mycolicibacterium</taxon>
    </lineage>
</organism>
<keyword evidence="12 18" id="KW-1133">Transmembrane helix</keyword>
<gene>
    <name evidence="20" type="ORF">BST26_10370</name>
</gene>
<evidence type="ECO:0000256" key="7">
    <source>
        <dbReference type="ARBA" id="ARBA00022692"/>
    </source>
</evidence>
<feature type="transmembrane region" description="Helical" evidence="18">
    <location>
        <begin position="303"/>
        <end position="323"/>
    </location>
</feature>
<feature type="repeat" description="NHL" evidence="16">
    <location>
        <begin position="569"/>
        <end position="603"/>
    </location>
</feature>
<accession>A0A1X0DEF2</accession>
<keyword evidence="5" id="KW-0597">Phosphoprotein</keyword>
<evidence type="ECO:0000256" key="17">
    <source>
        <dbReference type="PROSITE-ProRule" id="PRU10141"/>
    </source>
</evidence>
<dbReference type="Pfam" id="PF01436">
    <property type="entry name" value="NHL"/>
    <property type="match status" value="1"/>
</dbReference>
<evidence type="ECO:0000256" key="8">
    <source>
        <dbReference type="ARBA" id="ARBA00022737"/>
    </source>
</evidence>
<keyword evidence="11 17" id="KW-0067">ATP-binding</keyword>
<dbReference type="InterPro" id="IPR017441">
    <property type="entry name" value="Protein_kinase_ATP_BS"/>
</dbReference>
<dbReference type="InterPro" id="IPR011009">
    <property type="entry name" value="Kinase-like_dom_sf"/>
</dbReference>
<keyword evidence="7 18" id="KW-0812">Transmembrane</keyword>
<dbReference type="FunFam" id="3.30.200.20:FF:000035">
    <property type="entry name" value="Serine/threonine protein kinase Stk1"/>
    <property type="match status" value="1"/>
</dbReference>
<dbReference type="Gene3D" id="3.30.200.20">
    <property type="entry name" value="Phosphorylase Kinase, domain 1"/>
    <property type="match status" value="1"/>
</dbReference>
<keyword evidence="21" id="KW-1185">Reference proteome</keyword>
<keyword evidence="3" id="KW-1003">Cell membrane</keyword>
<sequence>MEGTPFGRYRLIELLGRGGMGEVWRAYDTGTDRIVALKLLPAHLAEDPSFEQRFRREAHSAARLNNAHIVPIHDYGEIDGRLYVDMALIDGHDLAGEIAGGPLAPARAAAIVEQIALALQAAHKTGLVHRDIKPSNILIGDDDTAYLIDFGIARSAVDARLTGTDNTIGTWAYMAPERFTTDDVDPRSDTYALACVLYEALTGTKPFPGDSMERQVTGHLHNPPPRPSATRADLPPAFDAVVAVGMAKDPQQRFQTAPELAAAVRGALGGAAPSAARVASAVGDVPPTRVVAPSPQHSRRKPLLIVGAVIAVAAVITAVALLWPNSSAHKQNSAPPSETATTTQAATTTYGEPVALPFTGLDFPTGVAIEDDGSVLVADAGSNQILRLRSGTEVAEELPFTGLNKPAAVAVGADGAVYVTDTGNNRVLKLDANSEAPKELSFGLDSTASARGIAGGADGTVYVTDFNNDRVLELSPGETAATERLSQSPLSSPSDIALDGNGNLFIANSGPNQVLELTPRAVVPTELAVSQLSVPTGLAVDSTGTVYVSDDFNRVVKFNPQTAEQFDLPFTGLSSPGGVAVDADGNVYVADGDNKRVVKLPAA</sequence>
<feature type="repeat" description="NHL" evidence="16">
    <location>
        <begin position="397"/>
        <end position="433"/>
    </location>
</feature>
<evidence type="ECO:0000256" key="13">
    <source>
        <dbReference type="ARBA" id="ARBA00023136"/>
    </source>
</evidence>